<dbReference type="PROSITE" id="PS50846">
    <property type="entry name" value="HMA_2"/>
    <property type="match status" value="1"/>
</dbReference>
<name>A0A926DU95_9FIRM</name>
<evidence type="ECO:0000313" key="3">
    <source>
        <dbReference type="Proteomes" id="UP000657006"/>
    </source>
</evidence>
<dbReference type="EMBL" id="JACRSQ010000031">
    <property type="protein sequence ID" value="MBC8544801.1"/>
    <property type="molecule type" value="Genomic_DNA"/>
</dbReference>
<evidence type="ECO:0000259" key="1">
    <source>
        <dbReference type="PROSITE" id="PS50846"/>
    </source>
</evidence>
<protein>
    <submittedName>
        <fullName evidence="2">Cation transporter</fullName>
    </submittedName>
</protein>
<dbReference type="InterPro" id="IPR006121">
    <property type="entry name" value="HMA_dom"/>
</dbReference>
<feature type="domain" description="HMA" evidence="1">
    <location>
        <begin position="1"/>
        <end position="69"/>
    </location>
</feature>
<dbReference type="InterPro" id="IPR036163">
    <property type="entry name" value="HMA_dom_sf"/>
</dbReference>
<dbReference type="Pfam" id="PF00403">
    <property type="entry name" value="HMA"/>
    <property type="match status" value="1"/>
</dbReference>
<evidence type="ECO:0000313" key="2">
    <source>
        <dbReference type="EMBL" id="MBC8544801.1"/>
    </source>
</evidence>
<keyword evidence="3" id="KW-1185">Reference proteome</keyword>
<dbReference type="AlphaFoldDB" id="A0A926DU95"/>
<accession>A0A926DU95</accession>
<dbReference type="CDD" id="cd00371">
    <property type="entry name" value="HMA"/>
    <property type="match status" value="1"/>
</dbReference>
<comment type="caution">
    <text evidence="2">The sequence shown here is derived from an EMBL/GenBank/DDBJ whole genome shotgun (WGS) entry which is preliminary data.</text>
</comment>
<dbReference type="RefSeq" id="WP_177719887.1">
    <property type="nucleotide sequence ID" value="NZ_JACRSQ010000031.1"/>
</dbReference>
<dbReference type="SUPFAM" id="SSF55008">
    <property type="entry name" value="HMA, heavy metal-associated domain"/>
    <property type="match status" value="1"/>
</dbReference>
<reference evidence="2" key="1">
    <citation type="submission" date="2020-08" db="EMBL/GenBank/DDBJ databases">
        <title>Genome public.</title>
        <authorList>
            <person name="Liu C."/>
            <person name="Sun Q."/>
        </authorList>
    </citation>
    <scope>NUCLEOTIDE SEQUENCE</scope>
    <source>
        <strain evidence="2">NSJ-32</strain>
    </source>
</reference>
<sequence>MRKTIKVVDLDCANCAQKMEDAIRKINGVQEVTVSFMAQKITLTADDARYDEIVKEMVKVCKRVEPDCKLMV</sequence>
<dbReference type="Proteomes" id="UP000657006">
    <property type="component" value="Unassembled WGS sequence"/>
</dbReference>
<organism evidence="2 3">
    <name type="scientific">Bianquea renquensis</name>
    <dbReference type="NCBI Taxonomy" id="2763661"/>
    <lineage>
        <taxon>Bacteria</taxon>
        <taxon>Bacillati</taxon>
        <taxon>Bacillota</taxon>
        <taxon>Clostridia</taxon>
        <taxon>Eubacteriales</taxon>
        <taxon>Bianqueaceae</taxon>
        <taxon>Bianquea</taxon>
    </lineage>
</organism>
<dbReference type="Gene3D" id="3.30.70.100">
    <property type="match status" value="1"/>
</dbReference>
<gene>
    <name evidence="2" type="ORF">H8730_14730</name>
</gene>
<dbReference type="GO" id="GO:0046872">
    <property type="term" value="F:metal ion binding"/>
    <property type="evidence" value="ECO:0007669"/>
    <property type="project" value="InterPro"/>
</dbReference>
<proteinExistence type="predicted"/>